<dbReference type="HOGENOM" id="CLU_1548140_0_0_1"/>
<evidence type="ECO:0000313" key="2">
    <source>
        <dbReference type="Proteomes" id="UP000030651"/>
    </source>
</evidence>
<dbReference type="EMBL" id="KI912115">
    <property type="protein sequence ID" value="ETS78182.1"/>
    <property type="molecule type" value="Genomic_DNA"/>
</dbReference>
<dbReference type="GeneID" id="19275257"/>
<sequence>MPPEPERRHPDSMGEFNLDQDFTMAALPYELFDIDHYQTYPPPGDEDTYSFDTIPTLTNHTSPVTSMDDLEESFRQPTASHPWEENFPGAHHCVHYPEADLNQSFLDPKQISSPFNFTSAGPTFLSASTEGAVGTVEPPSTARRPSTGVLAKQATPLYCHSCQISFPRRTEFK</sequence>
<accession>W3WYH9</accession>
<evidence type="ECO:0000313" key="1">
    <source>
        <dbReference type="EMBL" id="ETS78182.1"/>
    </source>
</evidence>
<proteinExistence type="predicted"/>
<dbReference type="AlphaFoldDB" id="W3WYH9"/>
<name>W3WYH9_PESFW</name>
<reference evidence="2" key="1">
    <citation type="journal article" date="2015" name="BMC Genomics">
        <title>Genomic and transcriptomic analysis of the endophytic fungus Pestalotiopsis fici reveals its lifestyle and high potential for synthesis of natural products.</title>
        <authorList>
            <person name="Wang X."/>
            <person name="Zhang X."/>
            <person name="Liu L."/>
            <person name="Xiang M."/>
            <person name="Wang W."/>
            <person name="Sun X."/>
            <person name="Che Y."/>
            <person name="Guo L."/>
            <person name="Liu G."/>
            <person name="Guo L."/>
            <person name="Wang C."/>
            <person name="Yin W.B."/>
            <person name="Stadler M."/>
            <person name="Zhang X."/>
            <person name="Liu X."/>
        </authorList>
    </citation>
    <scope>NUCLEOTIDE SEQUENCE [LARGE SCALE GENOMIC DNA]</scope>
    <source>
        <strain evidence="2">W106-1 / CGMCC3.15140</strain>
    </source>
</reference>
<dbReference type="OrthoDB" id="10507394at2759"/>
<dbReference type="Proteomes" id="UP000030651">
    <property type="component" value="Unassembled WGS sequence"/>
</dbReference>
<protein>
    <submittedName>
        <fullName evidence="1">Uncharacterized protein</fullName>
    </submittedName>
</protein>
<dbReference type="KEGG" id="pfy:PFICI_10244"/>
<dbReference type="InParanoid" id="W3WYH9"/>
<dbReference type="RefSeq" id="XP_007837016.1">
    <property type="nucleotide sequence ID" value="XM_007838825.1"/>
</dbReference>
<gene>
    <name evidence="1" type="ORF">PFICI_10244</name>
</gene>
<organism evidence="1 2">
    <name type="scientific">Pestalotiopsis fici (strain W106-1 / CGMCC3.15140)</name>
    <dbReference type="NCBI Taxonomy" id="1229662"/>
    <lineage>
        <taxon>Eukaryota</taxon>
        <taxon>Fungi</taxon>
        <taxon>Dikarya</taxon>
        <taxon>Ascomycota</taxon>
        <taxon>Pezizomycotina</taxon>
        <taxon>Sordariomycetes</taxon>
        <taxon>Xylariomycetidae</taxon>
        <taxon>Amphisphaeriales</taxon>
        <taxon>Sporocadaceae</taxon>
        <taxon>Pestalotiopsis</taxon>
    </lineage>
</organism>
<keyword evidence="2" id="KW-1185">Reference proteome</keyword>